<protein>
    <submittedName>
        <fullName evidence="3">Uncharacterized protein</fullName>
    </submittedName>
</protein>
<reference evidence="3" key="2">
    <citation type="journal article" date="2022" name="Elife">
        <title>Obligate sexual reproduction of a homothallic fungus closely related to the Cryptococcus pathogenic species complex.</title>
        <authorList>
            <person name="Passer A.R."/>
            <person name="Clancey S.A."/>
            <person name="Shea T."/>
            <person name="David-Palma M."/>
            <person name="Averette A.F."/>
            <person name="Boekhout T."/>
            <person name="Porcel B.M."/>
            <person name="Nowrousian M."/>
            <person name="Cuomo C.A."/>
            <person name="Sun S."/>
            <person name="Heitman J."/>
            <person name="Coelho M.A."/>
        </authorList>
    </citation>
    <scope>NUCLEOTIDE SEQUENCE</scope>
    <source>
        <strain evidence="3">CBS 7841</strain>
    </source>
</reference>
<proteinExistence type="predicted"/>
<sequence length="456" mass="49842">MSQISSNPLQRAHALSAKANQLLEHDRPSVDNLKQALHAYESAANLFEASTNEIGEDDSTKGTLRLLTAQHRKLARDLERRINASPGNDAGSLATPEKKLNEGRIPRGHLLESSSLTVSKASPYEQAQGSGLRPKQGQPPAHGVLPFAYRSPSLNARAQTSQLNPFAELSPLHSSSSSSEAAEESYIHFGAPPDTLDPFSRFWARLDNMLEDISNPVAFASAPLDNSEMPMARFEQVRAQENQKKSINRKGKASDEAPSPSGSFYIVPKEKKDLGSSKNDGSVRRHAGPQPKTSEELALENLSFRASLDSLASHTYSLEQENAVLKAQLAERDKKFMIAMAEIRKEAGRARQKQEAWKSQLLAGSVINGRIPRPEGSMIGPTAGDRDCLLAENAALKKKVKELEQEVASLTSESEKQKSHIEKYKDRFEKLKANAKAKKEAKLAAAAAVADHVEET</sequence>
<dbReference type="Proteomes" id="UP000094043">
    <property type="component" value="Chromosome 8"/>
</dbReference>
<organism evidence="3 4">
    <name type="scientific">Cryptococcus depauperatus CBS 7841</name>
    <dbReference type="NCBI Taxonomy" id="1295531"/>
    <lineage>
        <taxon>Eukaryota</taxon>
        <taxon>Fungi</taxon>
        <taxon>Dikarya</taxon>
        <taxon>Basidiomycota</taxon>
        <taxon>Agaricomycotina</taxon>
        <taxon>Tremellomycetes</taxon>
        <taxon>Tremellales</taxon>
        <taxon>Cryptococcaceae</taxon>
        <taxon>Cryptococcus</taxon>
    </lineage>
</organism>
<accession>A0A1E3IJF7</accession>
<reference evidence="3" key="1">
    <citation type="submission" date="2016-06" db="EMBL/GenBank/DDBJ databases">
        <authorList>
            <person name="Cuomo C."/>
            <person name="Litvintseva A."/>
            <person name="Heitman J."/>
            <person name="Chen Y."/>
            <person name="Sun S."/>
            <person name="Springer D."/>
            <person name="Dromer F."/>
            <person name="Young S."/>
            <person name="Zeng Q."/>
            <person name="Chapman S."/>
            <person name="Gujja S."/>
            <person name="Saif S."/>
            <person name="Birren B."/>
        </authorList>
    </citation>
    <scope>NUCLEOTIDE SEQUENCE</scope>
    <source>
        <strain evidence="3">CBS 7841</strain>
    </source>
</reference>
<feature type="compositionally biased region" description="Polar residues" evidence="2">
    <location>
        <begin position="112"/>
        <end position="129"/>
    </location>
</feature>
<dbReference type="KEGG" id="cdep:91090448"/>
<evidence type="ECO:0000256" key="1">
    <source>
        <dbReference type="SAM" id="Coils"/>
    </source>
</evidence>
<gene>
    <name evidence="3" type="ORF">L203_106240</name>
</gene>
<feature type="region of interest" description="Disordered" evidence="2">
    <location>
        <begin position="81"/>
        <end position="147"/>
    </location>
</feature>
<dbReference type="AlphaFoldDB" id="A0A1E3IJF7"/>
<keyword evidence="1" id="KW-0175">Coiled coil</keyword>
<dbReference type="VEuPathDB" id="FungiDB:L203_02758"/>
<feature type="coiled-coil region" evidence="1">
    <location>
        <begin position="386"/>
        <end position="441"/>
    </location>
</feature>
<dbReference type="OrthoDB" id="3197614at2759"/>
<feature type="compositionally biased region" description="Basic and acidic residues" evidence="2">
    <location>
        <begin position="96"/>
        <end position="105"/>
    </location>
</feature>
<feature type="region of interest" description="Disordered" evidence="2">
    <location>
        <begin position="237"/>
        <end position="296"/>
    </location>
</feature>
<reference evidence="3" key="3">
    <citation type="submission" date="2024-01" db="EMBL/GenBank/DDBJ databases">
        <authorList>
            <person name="Coelho M.A."/>
            <person name="David-Palma M."/>
            <person name="Shea T."/>
            <person name="Sun S."/>
            <person name="Cuomo C.A."/>
            <person name="Heitman J."/>
        </authorList>
    </citation>
    <scope>NUCLEOTIDE SEQUENCE</scope>
    <source>
        <strain evidence="3">CBS 7841</strain>
    </source>
</reference>
<keyword evidence="4" id="KW-1185">Reference proteome</keyword>
<dbReference type="EMBL" id="CP143791">
    <property type="protein sequence ID" value="WVN90994.1"/>
    <property type="molecule type" value="Genomic_DNA"/>
</dbReference>
<dbReference type="PANTHER" id="PTHR40130:SF1">
    <property type="entry name" value="SPINDLE POLE BODY-ASSOCIATED PROTEIN CUT12 DOMAIN-CONTAINING PROTEIN"/>
    <property type="match status" value="1"/>
</dbReference>
<evidence type="ECO:0000256" key="2">
    <source>
        <dbReference type="SAM" id="MobiDB-lite"/>
    </source>
</evidence>
<dbReference type="GeneID" id="91090448"/>
<dbReference type="RefSeq" id="XP_066071694.1">
    <property type="nucleotide sequence ID" value="XM_066215597.1"/>
</dbReference>
<evidence type="ECO:0000313" key="4">
    <source>
        <dbReference type="Proteomes" id="UP000094043"/>
    </source>
</evidence>
<dbReference type="PANTHER" id="PTHR40130">
    <property type="entry name" value="EXPRESSED PROTEIN"/>
    <property type="match status" value="1"/>
</dbReference>
<evidence type="ECO:0000313" key="3">
    <source>
        <dbReference type="EMBL" id="WVN90994.1"/>
    </source>
</evidence>
<name>A0A1E3IJF7_9TREE</name>